<sequence>HLASHTDTGHVATMVPSITLARKSQSFVVPAAPASGETLELSAIDRVPGLRHTVRSLHVFRRNGD</sequence>
<proteinExistence type="predicted"/>
<protein>
    <submittedName>
        <fullName evidence="1">Uncharacterized protein</fullName>
    </submittedName>
</protein>
<evidence type="ECO:0000313" key="1">
    <source>
        <dbReference type="EnsemblPlants" id="AET3Gv20613600.1"/>
    </source>
</evidence>
<reference evidence="1" key="5">
    <citation type="journal article" date="2021" name="G3 (Bethesda)">
        <title>Aegilops tauschii genome assembly Aet v5.0 features greater sequence contiguity and improved annotation.</title>
        <authorList>
            <person name="Wang L."/>
            <person name="Zhu T."/>
            <person name="Rodriguez J.C."/>
            <person name="Deal K.R."/>
            <person name="Dubcovsky J."/>
            <person name="McGuire P.E."/>
            <person name="Lux T."/>
            <person name="Spannagl M."/>
            <person name="Mayer K.F.X."/>
            <person name="Baldrich P."/>
            <person name="Meyers B.C."/>
            <person name="Huo N."/>
            <person name="Gu Y.Q."/>
            <person name="Zhou H."/>
            <person name="Devos K.M."/>
            <person name="Bennetzen J.L."/>
            <person name="Unver T."/>
            <person name="Budak H."/>
            <person name="Gulick P.J."/>
            <person name="Galiba G."/>
            <person name="Kalapos B."/>
            <person name="Nelson D.R."/>
            <person name="Li P."/>
            <person name="You F.M."/>
            <person name="Luo M.C."/>
            <person name="Dvorak J."/>
        </authorList>
    </citation>
    <scope>NUCLEOTIDE SEQUENCE [LARGE SCALE GENOMIC DNA]</scope>
    <source>
        <strain evidence="1">cv. AL8/78</strain>
    </source>
</reference>
<keyword evidence="2" id="KW-1185">Reference proteome</keyword>
<dbReference type="Proteomes" id="UP000015105">
    <property type="component" value="Chromosome 3D"/>
</dbReference>
<reference evidence="2" key="2">
    <citation type="journal article" date="2017" name="Nat. Plants">
        <title>The Aegilops tauschii genome reveals multiple impacts of transposons.</title>
        <authorList>
            <person name="Zhao G."/>
            <person name="Zou C."/>
            <person name="Li K."/>
            <person name="Wang K."/>
            <person name="Li T."/>
            <person name="Gao L."/>
            <person name="Zhang X."/>
            <person name="Wang H."/>
            <person name="Yang Z."/>
            <person name="Liu X."/>
            <person name="Jiang W."/>
            <person name="Mao L."/>
            <person name="Kong X."/>
            <person name="Jiao Y."/>
            <person name="Jia J."/>
        </authorList>
    </citation>
    <scope>NUCLEOTIDE SEQUENCE [LARGE SCALE GENOMIC DNA]</scope>
    <source>
        <strain evidence="2">cv. AL8/78</strain>
    </source>
</reference>
<dbReference type="EnsemblPlants" id="AET3Gv20613600.1">
    <property type="protein sequence ID" value="AET3Gv20613600.1"/>
    <property type="gene ID" value="AET3Gv20613600"/>
</dbReference>
<reference evidence="2" key="1">
    <citation type="journal article" date="2014" name="Science">
        <title>Ancient hybridizations among the ancestral genomes of bread wheat.</title>
        <authorList>
            <consortium name="International Wheat Genome Sequencing Consortium,"/>
            <person name="Marcussen T."/>
            <person name="Sandve S.R."/>
            <person name="Heier L."/>
            <person name="Spannagl M."/>
            <person name="Pfeifer M."/>
            <person name="Jakobsen K.S."/>
            <person name="Wulff B.B."/>
            <person name="Steuernagel B."/>
            <person name="Mayer K.F."/>
            <person name="Olsen O.A."/>
        </authorList>
    </citation>
    <scope>NUCLEOTIDE SEQUENCE [LARGE SCALE GENOMIC DNA]</scope>
    <source>
        <strain evidence="2">cv. AL8/78</strain>
    </source>
</reference>
<evidence type="ECO:0000313" key="2">
    <source>
        <dbReference type="Proteomes" id="UP000015105"/>
    </source>
</evidence>
<name>A0A453F958_AEGTS</name>
<accession>A0A453F958</accession>
<reference evidence="1" key="3">
    <citation type="journal article" date="2017" name="Nature">
        <title>Genome sequence of the progenitor of the wheat D genome Aegilops tauschii.</title>
        <authorList>
            <person name="Luo M.C."/>
            <person name="Gu Y.Q."/>
            <person name="Puiu D."/>
            <person name="Wang H."/>
            <person name="Twardziok S.O."/>
            <person name="Deal K.R."/>
            <person name="Huo N."/>
            <person name="Zhu T."/>
            <person name="Wang L."/>
            <person name="Wang Y."/>
            <person name="McGuire P.E."/>
            <person name="Liu S."/>
            <person name="Long H."/>
            <person name="Ramasamy R.K."/>
            <person name="Rodriguez J.C."/>
            <person name="Van S.L."/>
            <person name="Yuan L."/>
            <person name="Wang Z."/>
            <person name="Xia Z."/>
            <person name="Xiao L."/>
            <person name="Anderson O.D."/>
            <person name="Ouyang S."/>
            <person name="Liang Y."/>
            <person name="Zimin A.V."/>
            <person name="Pertea G."/>
            <person name="Qi P."/>
            <person name="Bennetzen J.L."/>
            <person name="Dai X."/>
            <person name="Dawson M.W."/>
            <person name="Muller H.G."/>
            <person name="Kugler K."/>
            <person name="Rivarola-Duarte L."/>
            <person name="Spannagl M."/>
            <person name="Mayer K.F.X."/>
            <person name="Lu F.H."/>
            <person name="Bevan M.W."/>
            <person name="Leroy P."/>
            <person name="Li P."/>
            <person name="You F.M."/>
            <person name="Sun Q."/>
            <person name="Liu Z."/>
            <person name="Lyons E."/>
            <person name="Wicker T."/>
            <person name="Salzberg S.L."/>
            <person name="Devos K.M."/>
            <person name="Dvorak J."/>
        </authorList>
    </citation>
    <scope>NUCLEOTIDE SEQUENCE [LARGE SCALE GENOMIC DNA]</scope>
    <source>
        <strain evidence="1">cv. AL8/78</strain>
    </source>
</reference>
<organism evidence="1 2">
    <name type="scientific">Aegilops tauschii subsp. strangulata</name>
    <name type="common">Goatgrass</name>
    <dbReference type="NCBI Taxonomy" id="200361"/>
    <lineage>
        <taxon>Eukaryota</taxon>
        <taxon>Viridiplantae</taxon>
        <taxon>Streptophyta</taxon>
        <taxon>Embryophyta</taxon>
        <taxon>Tracheophyta</taxon>
        <taxon>Spermatophyta</taxon>
        <taxon>Magnoliopsida</taxon>
        <taxon>Liliopsida</taxon>
        <taxon>Poales</taxon>
        <taxon>Poaceae</taxon>
        <taxon>BOP clade</taxon>
        <taxon>Pooideae</taxon>
        <taxon>Triticodae</taxon>
        <taxon>Triticeae</taxon>
        <taxon>Triticinae</taxon>
        <taxon>Aegilops</taxon>
    </lineage>
</organism>
<dbReference type="Gramene" id="AET3Gv20613600.1">
    <property type="protein sequence ID" value="AET3Gv20613600.1"/>
    <property type="gene ID" value="AET3Gv20613600"/>
</dbReference>
<reference evidence="1" key="4">
    <citation type="submission" date="2019-03" db="UniProtKB">
        <authorList>
            <consortium name="EnsemblPlants"/>
        </authorList>
    </citation>
    <scope>IDENTIFICATION</scope>
</reference>
<dbReference type="AlphaFoldDB" id="A0A453F958"/>